<dbReference type="InterPro" id="IPR023473">
    <property type="entry name" value="AMMECR1"/>
</dbReference>
<dbReference type="InterPro" id="IPR027485">
    <property type="entry name" value="AMMECR1_N"/>
</dbReference>
<proteinExistence type="predicted"/>
<evidence type="ECO:0000313" key="3">
    <source>
        <dbReference type="Proteomes" id="UP000703590"/>
    </source>
</evidence>
<dbReference type="InterPro" id="IPR036071">
    <property type="entry name" value="AMMECR1_dom_sf"/>
</dbReference>
<dbReference type="PROSITE" id="PS51112">
    <property type="entry name" value="AMMECR1"/>
    <property type="match status" value="1"/>
</dbReference>
<dbReference type="InterPro" id="IPR002733">
    <property type="entry name" value="AMMECR1_domain"/>
</dbReference>
<dbReference type="PANTHER" id="PTHR13016">
    <property type="entry name" value="AMMECR1 HOMOLOG"/>
    <property type="match status" value="1"/>
</dbReference>
<dbReference type="Proteomes" id="UP000703590">
    <property type="component" value="Unassembled WGS sequence"/>
</dbReference>
<dbReference type="SUPFAM" id="SSF143447">
    <property type="entry name" value="AMMECR1-like"/>
    <property type="match status" value="1"/>
</dbReference>
<reference evidence="3" key="1">
    <citation type="submission" date="2021-02" db="EMBL/GenBank/DDBJ databases">
        <title>Sulfurospirillum tamanensis sp. nov.</title>
        <authorList>
            <person name="Merkel A.Y."/>
        </authorList>
    </citation>
    <scope>NUCLEOTIDE SEQUENCE [LARGE SCALE GENOMIC DNA]</scope>
    <source>
        <strain evidence="3">T05b</strain>
    </source>
</reference>
<evidence type="ECO:0000259" key="1">
    <source>
        <dbReference type="PROSITE" id="PS51112"/>
    </source>
</evidence>
<dbReference type="Pfam" id="PF01871">
    <property type="entry name" value="AMMECR1"/>
    <property type="match status" value="1"/>
</dbReference>
<dbReference type="RefSeq" id="WP_205459666.1">
    <property type="nucleotide sequence ID" value="NZ_JAFHKK010000024.1"/>
</dbReference>
<dbReference type="Gene3D" id="3.30.1490.150">
    <property type="entry name" value="Hypothetical protein ph0010, domain 2"/>
    <property type="match status" value="1"/>
</dbReference>
<dbReference type="NCBIfam" id="TIGR04335">
    <property type="entry name" value="AmmeMemoSam_A"/>
    <property type="match status" value="1"/>
</dbReference>
<name>A0ABS2WTY2_9BACT</name>
<dbReference type="NCBIfam" id="TIGR00296">
    <property type="entry name" value="TIGR00296 family protein"/>
    <property type="match status" value="1"/>
</dbReference>
<sequence length="180" mass="20061">MHAALLSIAHHAIEEVFDPACALDTKALKEQFPELLTPRATFVTLTLNGELRGCIGTLEANHPLLDDLIANAKAAAFEDPRFYPLSLAEFEKTVLEISLLTPPEKLFYHGIADLKAQVVPGEDGIILQLGRHRATFLPQVWEQLPSFAQFFSHLCHKAGLETDCLASGPDIYRYRVEKIR</sequence>
<dbReference type="PANTHER" id="PTHR13016:SF0">
    <property type="entry name" value="AMME SYNDROME CANDIDATE GENE 1 PROTEIN"/>
    <property type="match status" value="1"/>
</dbReference>
<evidence type="ECO:0000313" key="2">
    <source>
        <dbReference type="EMBL" id="MBN2965119.1"/>
    </source>
</evidence>
<organism evidence="2 3">
    <name type="scientific">Sulfurospirillum tamanense</name>
    <dbReference type="NCBI Taxonomy" id="2813362"/>
    <lineage>
        <taxon>Bacteria</taxon>
        <taxon>Pseudomonadati</taxon>
        <taxon>Campylobacterota</taxon>
        <taxon>Epsilonproteobacteria</taxon>
        <taxon>Campylobacterales</taxon>
        <taxon>Sulfurospirillaceae</taxon>
        <taxon>Sulfurospirillum</taxon>
    </lineage>
</organism>
<dbReference type="Gene3D" id="3.30.700.20">
    <property type="entry name" value="Hypothetical protein ph0010, domain 1"/>
    <property type="match status" value="1"/>
</dbReference>
<feature type="domain" description="AMMECR1" evidence="1">
    <location>
        <begin position="1"/>
        <end position="180"/>
    </location>
</feature>
<accession>A0ABS2WTY2</accession>
<reference evidence="2 3" key="2">
    <citation type="submission" date="2021-02" db="EMBL/GenBank/DDBJ databases">
        <title>Sulfurospirillum tamanensis sp. nov.</title>
        <authorList>
            <person name="Frolova A."/>
            <person name="Merkel A."/>
            <person name="Slobodkin A."/>
        </authorList>
    </citation>
    <scope>NUCLEOTIDE SEQUENCE [LARGE SCALE GENOMIC DNA]</scope>
    <source>
        <strain evidence="2 3">T05b</strain>
    </source>
</reference>
<comment type="caution">
    <text evidence="2">The sequence shown here is derived from an EMBL/GenBank/DDBJ whole genome shotgun (WGS) entry which is preliminary data.</text>
</comment>
<gene>
    <name evidence="2" type="primary">amrA</name>
    <name evidence="2" type="ORF">JWV37_10025</name>
</gene>
<dbReference type="InterPro" id="IPR027623">
    <property type="entry name" value="AmmeMemoSam_A"/>
</dbReference>
<dbReference type="EMBL" id="JAFHKK010000024">
    <property type="protein sequence ID" value="MBN2965119.1"/>
    <property type="molecule type" value="Genomic_DNA"/>
</dbReference>
<keyword evidence="3" id="KW-1185">Reference proteome</keyword>
<protein>
    <submittedName>
        <fullName evidence="2">AmmeMemoRadiSam system protein A</fullName>
    </submittedName>
</protein>